<evidence type="ECO:0000256" key="10">
    <source>
        <dbReference type="SAM" id="MobiDB-lite"/>
    </source>
</evidence>
<accession>A0ABM1A6K5</accession>
<protein>
    <submittedName>
        <fullName evidence="13">Uncharacterized protein LOC101862058</fullName>
    </submittedName>
</protein>
<evidence type="ECO:0000256" key="7">
    <source>
        <dbReference type="ARBA" id="ARBA00023065"/>
    </source>
</evidence>
<gene>
    <name evidence="13" type="primary">LOC101862058</name>
</gene>
<dbReference type="Gene3D" id="1.20.120.350">
    <property type="entry name" value="Voltage-gated potassium channels. Chain C"/>
    <property type="match status" value="1"/>
</dbReference>
<dbReference type="PANTHER" id="PTHR46480:SF1">
    <property type="entry name" value="VOLTAGE-GATED HYDROGEN CHANNEL 1"/>
    <property type="match status" value="1"/>
</dbReference>
<dbReference type="GeneID" id="101862058"/>
<dbReference type="InterPro" id="IPR031846">
    <property type="entry name" value="Hvcn1"/>
</dbReference>
<feature type="compositionally biased region" description="Basic and acidic residues" evidence="10">
    <location>
        <begin position="484"/>
        <end position="501"/>
    </location>
</feature>
<evidence type="ECO:0000313" key="12">
    <source>
        <dbReference type="Proteomes" id="UP000694888"/>
    </source>
</evidence>
<feature type="transmembrane region" description="Helical" evidence="11">
    <location>
        <begin position="86"/>
        <end position="113"/>
    </location>
</feature>
<evidence type="ECO:0000256" key="8">
    <source>
        <dbReference type="ARBA" id="ARBA00023136"/>
    </source>
</evidence>
<evidence type="ECO:0000256" key="4">
    <source>
        <dbReference type="ARBA" id="ARBA00022692"/>
    </source>
</evidence>
<feature type="compositionally biased region" description="Basic and acidic residues" evidence="10">
    <location>
        <begin position="425"/>
        <end position="434"/>
    </location>
</feature>
<keyword evidence="4 11" id="KW-0812">Transmembrane</keyword>
<keyword evidence="6 11" id="KW-1133">Transmembrane helix</keyword>
<keyword evidence="2" id="KW-0813">Transport</keyword>
<evidence type="ECO:0000256" key="5">
    <source>
        <dbReference type="ARBA" id="ARBA00022882"/>
    </source>
</evidence>
<evidence type="ECO:0000256" key="11">
    <source>
        <dbReference type="SAM" id="Phobius"/>
    </source>
</evidence>
<evidence type="ECO:0000256" key="1">
    <source>
        <dbReference type="ARBA" id="ARBA00004651"/>
    </source>
</evidence>
<keyword evidence="12" id="KW-1185">Reference proteome</keyword>
<keyword evidence="7" id="KW-0406">Ion transport</keyword>
<organism evidence="12 13">
    <name type="scientific">Aplysia californica</name>
    <name type="common">California sea hare</name>
    <dbReference type="NCBI Taxonomy" id="6500"/>
    <lineage>
        <taxon>Eukaryota</taxon>
        <taxon>Metazoa</taxon>
        <taxon>Spiralia</taxon>
        <taxon>Lophotrochozoa</taxon>
        <taxon>Mollusca</taxon>
        <taxon>Gastropoda</taxon>
        <taxon>Heterobranchia</taxon>
        <taxon>Euthyneura</taxon>
        <taxon>Tectipleura</taxon>
        <taxon>Aplysiida</taxon>
        <taxon>Aplysioidea</taxon>
        <taxon>Aplysiidae</taxon>
        <taxon>Aplysia</taxon>
    </lineage>
</organism>
<evidence type="ECO:0000313" key="13">
    <source>
        <dbReference type="RefSeq" id="XP_012941805.1"/>
    </source>
</evidence>
<proteinExistence type="predicted"/>
<dbReference type="RefSeq" id="XP_012941805.1">
    <property type="nucleotide sequence ID" value="XM_013086351.1"/>
</dbReference>
<feature type="compositionally biased region" description="Polar residues" evidence="10">
    <location>
        <begin position="435"/>
        <end position="453"/>
    </location>
</feature>
<keyword evidence="3" id="KW-1003">Cell membrane</keyword>
<feature type="compositionally biased region" description="Polar residues" evidence="10">
    <location>
        <begin position="1"/>
        <end position="20"/>
    </location>
</feature>
<feature type="region of interest" description="Disordered" evidence="10">
    <location>
        <begin position="1"/>
        <end position="74"/>
    </location>
</feature>
<evidence type="ECO:0000256" key="2">
    <source>
        <dbReference type="ARBA" id="ARBA00022448"/>
    </source>
</evidence>
<dbReference type="PANTHER" id="PTHR46480">
    <property type="entry name" value="F20B24.22"/>
    <property type="match status" value="1"/>
</dbReference>
<keyword evidence="9" id="KW-0407">Ion channel</keyword>
<dbReference type="InterPro" id="IPR027359">
    <property type="entry name" value="Volt_channel_dom_sf"/>
</dbReference>
<keyword evidence="5" id="KW-0851">Voltage-gated channel</keyword>
<evidence type="ECO:0000256" key="6">
    <source>
        <dbReference type="ARBA" id="ARBA00022989"/>
    </source>
</evidence>
<feature type="region of interest" description="Disordered" evidence="10">
    <location>
        <begin position="412"/>
        <end position="523"/>
    </location>
</feature>
<dbReference type="Proteomes" id="UP000694888">
    <property type="component" value="Unplaced"/>
</dbReference>
<name>A0ABM1A6K5_APLCA</name>
<evidence type="ECO:0000256" key="9">
    <source>
        <dbReference type="ARBA" id="ARBA00023303"/>
    </source>
</evidence>
<reference evidence="13" key="1">
    <citation type="submission" date="2025-08" db="UniProtKB">
        <authorList>
            <consortium name="RefSeq"/>
        </authorList>
    </citation>
    <scope>IDENTIFICATION</scope>
</reference>
<evidence type="ECO:0000256" key="3">
    <source>
        <dbReference type="ARBA" id="ARBA00022475"/>
    </source>
</evidence>
<sequence length="523" mass="57390">MRQDVFTITPSTKAHGTQQVPPSPGGILKTPGKVSCNPNGKFRPGPQGAGMRRSVSVESTSTFDPSELERPGNLSSRQRCQRRLSVLLHTHVVLILVCTLAALDAVCVIGQLICDILIMREKLDHFEVIDDQLTDILFDHIPKLNQSLHPKWNLDAILDVLTGRDHHSNDGPVPTPAPLASNLSSLMSVVNSSVLQNFTHMNQSALHHRVRRAAKQEVPGHEVDHGLLYDLTHTFHLGSMVILSLLLLETLLKVFAMGKKLRHHKLEVFDAVVVAISWALDVAFWEGIWAHPGTTAATILIYMLPWRVVRIVNSFVLVIQEKDHVQLKIVKQRLRQSLKKSKEFTDKASSYRHEVKALAGLCRKLGANESEITACSPSGKACRRGSIHSVLERAASLTFISTLSSMGSLPSLFDMGEMSSDEEDSRPQHQDLDRTTSQAPTLKSAFSSTTLDSGSVVLSIDNDTGGGMEHPVFDDASNSSTKSSDVKHSADKGKREVERTSSSDSAPPSYHIAVSKTDSNTRL</sequence>
<keyword evidence="8 11" id="KW-0472">Membrane</keyword>
<comment type="subcellular location">
    <subcellularLocation>
        <location evidence="1">Cell membrane</location>
        <topology evidence="1">Multi-pass membrane protein</topology>
    </subcellularLocation>
</comment>